<organism evidence="7 8">
    <name type="scientific">Nocardiopsis mangrovi</name>
    <dbReference type="NCBI Taxonomy" id="1179818"/>
    <lineage>
        <taxon>Bacteria</taxon>
        <taxon>Bacillati</taxon>
        <taxon>Actinomycetota</taxon>
        <taxon>Actinomycetes</taxon>
        <taxon>Streptosporangiales</taxon>
        <taxon>Nocardiopsidaceae</taxon>
        <taxon>Nocardiopsis</taxon>
    </lineage>
</organism>
<dbReference type="SMART" id="SM00065">
    <property type="entry name" value="GAF"/>
    <property type="match status" value="1"/>
</dbReference>
<dbReference type="InterPro" id="IPR003018">
    <property type="entry name" value="GAF"/>
</dbReference>
<comment type="caution">
    <text evidence="7">The sequence shown here is derived from an EMBL/GenBank/DDBJ whole genome shotgun (WGS) entry which is preliminary data.</text>
</comment>
<dbReference type="Gene3D" id="1.10.10.10">
    <property type="entry name" value="Winged helix-like DNA-binding domain superfamily/Winged helix DNA-binding domain"/>
    <property type="match status" value="1"/>
</dbReference>
<keyword evidence="3" id="KW-0805">Transcription regulation</keyword>
<dbReference type="InterPro" id="IPR011006">
    <property type="entry name" value="CheY-like_superfamily"/>
</dbReference>
<dbReference type="InterPro" id="IPR012074">
    <property type="entry name" value="GAF_ANTAR"/>
</dbReference>
<dbReference type="Proteomes" id="UP001595923">
    <property type="component" value="Unassembled WGS sequence"/>
</dbReference>
<dbReference type="InterPro" id="IPR005561">
    <property type="entry name" value="ANTAR"/>
</dbReference>
<proteinExistence type="predicted"/>
<evidence type="ECO:0000256" key="5">
    <source>
        <dbReference type="SAM" id="MobiDB-lite"/>
    </source>
</evidence>
<dbReference type="SUPFAM" id="SSF52172">
    <property type="entry name" value="CheY-like"/>
    <property type="match status" value="1"/>
</dbReference>
<name>A0ABV9DZG2_9ACTN</name>
<reference evidence="8" key="1">
    <citation type="journal article" date="2019" name="Int. J. Syst. Evol. Microbiol.">
        <title>The Global Catalogue of Microorganisms (GCM) 10K type strain sequencing project: providing services to taxonomists for standard genome sequencing and annotation.</title>
        <authorList>
            <consortium name="The Broad Institute Genomics Platform"/>
            <consortium name="The Broad Institute Genome Sequencing Center for Infectious Disease"/>
            <person name="Wu L."/>
            <person name="Ma J."/>
        </authorList>
    </citation>
    <scope>NUCLEOTIDE SEQUENCE [LARGE SCALE GENOMIC DNA]</scope>
    <source>
        <strain evidence="8">XZYJ18</strain>
    </source>
</reference>
<evidence type="ECO:0000256" key="3">
    <source>
        <dbReference type="ARBA" id="ARBA00023015"/>
    </source>
</evidence>
<feature type="region of interest" description="Disordered" evidence="5">
    <location>
        <begin position="230"/>
        <end position="260"/>
    </location>
</feature>
<dbReference type="Pfam" id="PF03861">
    <property type="entry name" value="ANTAR"/>
    <property type="match status" value="1"/>
</dbReference>
<dbReference type="PROSITE" id="PS50921">
    <property type="entry name" value="ANTAR"/>
    <property type="match status" value="1"/>
</dbReference>
<dbReference type="RefSeq" id="WP_378576945.1">
    <property type="nucleotide sequence ID" value="NZ_JBHSFQ010000021.1"/>
</dbReference>
<keyword evidence="1" id="KW-0808">Transferase</keyword>
<evidence type="ECO:0000313" key="7">
    <source>
        <dbReference type="EMBL" id="MFC4564107.1"/>
    </source>
</evidence>
<dbReference type="Gene3D" id="3.30.450.40">
    <property type="match status" value="1"/>
</dbReference>
<dbReference type="InterPro" id="IPR036388">
    <property type="entry name" value="WH-like_DNA-bd_sf"/>
</dbReference>
<evidence type="ECO:0000256" key="2">
    <source>
        <dbReference type="ARBA" id="ARBA00022777"/>
    </source>
</evidence>
<evidence type="ECO:0000259" key="6">
    <source>
        <dbReference type="PROSITE" id="PS50921"/>
    </source>
</evidence>
<gene>
    <name evidence="7" type="ORF">ACFO4E_19790</name>
</gene>
<evidence type="ECO:0000256" key="1">
    <source>
        <dbReference type="ARBA" id="ARBA00022679"/>
    </source>
</evidence>
<dbReference type="PIRSF" id="PIRSF036625">
    <property type="entry name" value="GAF_ANTAR"/>
    <property type="match status" value="1"/>
</dbReference>
<sequence length="260" mass="27306">MHDPANETPARDHPRVFAEMARDLLSEDSVRDVLDAIVRLAVHTLDGCEEAGILMADRPGRALCTAAATGELARAADRAQFDCDEGPCLAAARGERAVRVDDMAREDRWPAYRAPALALGIGSMMGFELFTHDGSLGSLNMYATRTAAFDAAAQERGWVFASHAAVAIASAEREAAVRAGLATRHDIGAAVGILMERHRLSDAEAFDVLKRASMQTNTKLRDVALRVTGAGAVPAPAPPGDAETGDPLAGPAPADSAEPA</sequence>
<keyword evidence="4" id="KW-0804">Transcription</keyword>
<dbReference type="InterPro" id="IPR029016">
    <property type="entry name" value="GAF-like_dom_sf"/>
</dbReference>
<feature type="domain" description="ANTAR" evidence="6">
    <location>
        <begin position="167"/>
        <end position="228"/>
    </location>
</feature>
<dbReference type="EMBL" id="JBHSFQ010000021">
    <property type="protein sequence ID" value="MFC4564107.1"/>
    <property type="molecule type" value="Genomic_DNA"/>
</dbReference>
<accession>A0ABV9DZG2</accession>
<dbReference type="SUPFAM" id="SSF55781">
    <property type="entry name" value="GAF domain-like"/>
    <property type="match status" value="1"/>
</dbReference>
<keyword evidence="2" id="KW-0418">Kinase</keyword>
<evidence type="ECO:0000256" key="4">
    <source>
        <dbReference type="ARBA" id="ARBA00023163"/>
    </source>
</evidence>
<protein>
    <submittedName>
        <fullName evidence="7">GAF and ANTAR domain-containing protein</fullName>
    </submittedName>
</protein>
<keyword evidence="8" id="KW-1185">Reference proteome</keyword>
<dbReference type="SMART" id="SM01012">
    <property type="entry name" value="ANTAR"/>
    <property type="match status" value="1"/>
</dbReference>
<evidence type="ECO:0000313" key="8">
    <source>
        <dbReference type="Proteomes" id="UP001595923"/>
    </source>
</evidence>
<dbReference type="Pfam" id="PF13185">
    <property type="entry name" value="GAF_2"/>
    <property type="match status" value="1"/>
</dbReference>